<dbReference type="SMART" id="SM00672">
    <property type="entry name" value="CAP10"/>
    <property type="match status" value="1"/>
</dbReference>
<evidence type="ECO:0000259" key="1">
    <source>
        <dbReference type="SMART" id="SM00672"/>
    </source>
</evidence>
<dbReference type="Gene3D" id="2.60.40.10">
    <property type="entry name" value="Immunoglobulins"/>
    <property type="match status" value="1"/>
</dbReference>
<dbReference type="InterPro" id="IPR013783">
    <property type="entry name" value="Ig-like_fold"/>
</dbReference>
<feature type="domain" description="Glycosyl transferase CAP10" evidence="1">
    <location>
        <begin position="382"/>
        <end position="624"/>
    </location>
</feature>
<dbReference type="InterPro" id="IPR051091">
    <property type="entry name" value="O-Glucosyltr/Glycosyltrsf_90"/>
</dbReference>
<sequence>MIQSVEEPGVFLDNCQAQFDFTEHTLEDCDGKCWKSVDIIDMKRLGNSSRERLKLKDEALSSLRSSRRCFSADELIRAGEMGIITSNGCRKIKRESDKSKEICFCSDQDMFRLYGPGLEASFQVPVRYFYLQAYDSKGQKLNYSTQSSDRIEFHLTRVSDQLSVHSYRKVDDLNDGTYLFRYRLYESVKDLRIFIRFGKQDKVYLQAYDSKGQKLNYSTQSSDRIEFHLTRVSDQLSVHSYRKVDDLNDGTYLFRYRLYESVKDLRIFIRFGKQDKVHVVNGYIYSDGCYCPETNLTQWLNSLQCSSSSLSQLHEDFKLFKQIDMIKVLNKAKEKYFQHPKTYALCHYVIKNNQIYRKCYGEHIAFQMFSDAILLSLSRKVILPDVEFLMNLGDYPLSNNDNDPLPIISWCGSKQTHDIILPTYEITEATLQMLSRTTLDIFAMSTVRHLSWSKKIPKGFFRGRDSCQERLDLVRLSKKFPDLIDANLTRMFFFRDQMSEFEPFAEYIPMPKFFDYKYQISIDGTVASYRFPYLLAGDSLIFKQTSSYYEYFYRDLIPNKHYIPVKKDLSDLIEKIQWAKTHDDEAQEIVKHAQRFTQHNLLPNHILCYHVQVLQEYAKRLVSPVNVSSDMELVQHEKDESHIKKDNCICHHSEMSTNPSCGVRAPAIIYSCLLKNNSDAEVTIQIEFTGFEGHHHEIADIELAKGEEQLIDEKEFEHGEHNTKYRKGVDCIRVKKFDGTTIELKKPFDGVTSPKKKWIFEITNDSIKSIDPEKQ</sequence>
<comment type="caution">
    <text evidence="2">The sequence shown here is derived from an EMBL/GenBank/DDBJ whole genome shotgun (WGS) entry which is preliminary data.</text>
</comment>
<organism evidence="2 3">
    <name type="scientific">Adineta steineri</name>
    <dbReference type="NCBI Taxonomy" id="433720"/>
    <lineage>
        <taxon>Eukaryota</taxon>
        <taxon>Metazoa</taxon>
        <taxon>Spiralia</taxon>
        <taxon>Gnathifera</taxon>
        <taxon>Rotifera</taxon>
        <taxon>Eurotatoria</taxon>
        <taxon>Bdelloidea</taxon>
        <taxon>Adinetida</taxon>
        <taxon>Adinetidae</taxon>
        <taxon>Adineta</taxon>
    </lineage>
</organism>
<proteinExistence type="predicted"/>
<dbReference type="GO" id="GO:0046527">
    <property type="term" value="F:glucosyltransferase activity"/>
    <property type="evidence" value="ECO:0007669"/>
    <property type="project" value="TreeGrafter"/>
</dbReference>
<evidence type="ECO:0000313" key="2">
    <source>
        <dbReference type="EMBL" id="CAF1319241.1"/>
    </source>
</evidence>
<dbReference type="EMBL" id="CAJNOG010000625">
    <property type="protein sequence ID" value="CAF1319241.1"/>
    <property type="molecule type" value="Genomic_DNA"/>
</dbReference>
<dbReference type="GO" id="GO:0012505">
    <property type="term" value="C:endomembrane system"/>
    <property type="evidence" value="ECO:0007669"/>
    <property type="project" value="TreeGrafter"/>
</dbReference>
<accession>A0A815F229</accession>
<dbReference type="InterPro" id="IPR006598">
    <property type="entry name" value="CAP10"/>
</dbReference>
<dbReference type="PANTHER" id="PTHR12203">
    <property type="entry name" value="KDEL LYS-ASP-GLU-LEU CONTAINING - RELATED"/>
    <property type="match status" value="1"/>
</dbReference>
<protein>
    <recommendedName>
        <fullName evidence="1">Glycosyl transferase CAP10 domain-containing protein</fullName>
    </recommendedName>
</protein>
<dbReference type="Pfam" id="PF05686">
    <property type="entry name" value="Glyco_transf_90"/>
    <property type="match status" value="1"/>
</dbReference>
<gene>
    <name evidence="2" type="ORF">JYZ213_LOCUS33305</name>
</gene>
<dbReference type="Proteomes" id="UP000663845">
    <property type="component" value="Unassembled WGS sequence"/>
</dbReference>
<dbReference type="PANTHER" id="PTHR12203:SF122">
    <property type="entry name" value="GLYCOSYL TRANSFERASE CAP10 DOMAIN-CONTAINING PROTEIN"/>
    <property type="match status" value="1"/>
</dbReference>
<reference evidence="2" key="1">
    <citation type="submission" date="2021-02" db="EMBL/GenBank/DDBJ databases">
        <authorList>
            <person name="Nowell W R."/>
        </authorList>
    </citation>
    <scope>NUCLEOTIDE SEQUENCE</scope>
</reference>
<dbReference type="AlphaFoldDB" id="A0A815F229"/>
<name>A0A815F229_9BILA</name>
<evidence type="ECO:0000313" key="3">
    <source>
        <dbReference type="Proteomes" id="UP000663845"/>
    </source>
</evidence>